<dbReference type="Proteomes" id="UP001230908">
    <property type="component" value="Unassembled WGS sequence"/>
</dbReference>
<gene>
    <name evidence="5" type="ORF">RB614_31535</name>
</gene>
<keyword evidence="3" id="KW-0456">Lyase</keyword>
<dbReference type="InterPro" id="IPR029045">
    <property type="entry name" value="ClpP/crotonase-like_dom_sf"/>
</dbReference>
<dbReference type="PANTHER" id="PTHR11941:SF169">
    <property type="entry name" value="(7AS)-7A-METHYL-1,5-DIOXO-2,3,5,6,7,7A-HEXAHYDRO-1H-INDENE-CARBOXYL-COA HYDROLASE"/>
    <property type="match status" value="1"/>
</dbReference>
<reference evidence="5 6" key="1">
    <citation type="submission" date="2023-08" db="EMBL/GenBank/DDBJ databases">
        <title>Phytohabitans sansha sp. nov., isolated from marine sediment.</title>
        <authorList>
            <person name="Zhao Y."/>
            <person name="Yi K."/>
        </authorList>
    </citation>
    <scope>NUCLEOTIDE SEQUENCE [LARGE SCALE GENOMIC DNA]</scope>
    <source>
        <strain evidence="5 6">ZYX-F-186</strain>
    </source>
</reference>
<dbReference type="Pfam" id="PF00378">
    <property type="entry name" value="ECH_1"/>
    <property type="match status" value="1"/>
</dbReference>
<dbReference type="PANTHER" id="PTHR11941">
    <property type="entry name" value="ENOYL-COA HYDRATASE-RELATED"/>
    <property type="match status" value="1"/>
</dbReference>
<evidence type="ECO:0000313" key="5">
    <source>
        <dbReference type="EMBL" id="MDQ7909064.1"/>
    </source>
</evidence>
<evidence type="ECO:0000256" key="2">
    <source>
        <dbReference type="ARBA" id="ARBA00023098"/>
    </source>
</evidence>
<comment type="similarity">
    <text evidence="1 4">Belongs to the enoyl-CoA hydratase/isomerase family.</text>
</comment>
<evidence type="ECO:0000256" key="4">
    <source>
        <dbReference type="RuleBase" id="RU003707"/>
    </source>
</evidence>
<evidence type="ECO:0000256" key="1">
    <source>
        <dbReference type="ARBA" id="ARBA00005254"/>
    </source>
</evidence>
<dbReference type="Gene3D" id="3.90.226.10">
    <property type="entry name" value="2-enoyl-CoA Hydratase, Chain A, domain 1"/>
    <property type="match status" value="1"/>
</dbReference>
<dbReference type="PROSITE" id="PS00166">
    <property type="entry name" value="ENOYL_COA_HYDRATASE"/>
    <property type="match status" value="1"/>
</dbReference>
<accession>A0ABU0ZPV9</accession>
<dbReference type="RefSeq" id="WP_308716326.1">
    <property type="nucleotide sequence ID" value="NZ_JAVHUY010000037.1"/>
</dbReference>
<evidence type="ECO:0000256" key="3">
    <source>
        <dbReference type="ARBA" id="ARBA00023239"/>
    </source>
</evidence>
<dbReference type="SUPFAM" id="SSF52096">
    <property type="entry name" value="ClpP/crotonase"/>
    <property type="match status" value="1"/>
</dbReference>
<dbReference type="InterPro" id="IPR018376">
    <property type="entry name" value="Enoyl-CoA_hyd/isom_CS"/>
</dbReference>
<protein>
    <submittedName>
        <fullName evidence="5">Enoyl-CoA hydratase-related protein</fullName>
    </submittedName>
</protein>
<evidence type="ECO:0000313" key="6">
    <source>
        <dbReference type="Proteomes" id="UP001230908"/>
    </source>
</evidence>
<keyword evidence="2" id="KW-0443">Lipid metabolism</keyword>
<comment type="caution">
    <text evidence="5">The sequence shown here is derived from an EMBL/GenBank/DDBJ whole genome shotgun (WGS) entry which is preliminary data.</text>
</comment>
<dbReference type="EMBL" id="JAVHUY010000037">
    <property type="protein sequence ID" value="MDQ7909064.1"/>
    <property type="molecule type" value="Genomic_DNA"/>
</dbReference>
<dbReference type="CDD" id="cd06558">
    <property type="entry name" value="crotonase-like"/>
    <property type="match status" value="1"/>
</dbReference>
<sequence length="265" mass="27142">MTADSGRLAVEEVDGVLVLRLDRPVRRNAMNQALADSLSTAIDRLESAPGLRAGVLTGSDTVFSAGTDLSLPSGPRTAAGGEYGFVRRVRSKPLVAAVEGPAVGGGFEMVLACDLVVASSTASFALPEVKRGVVANCGALFRAPARLPAALAMELLLTGDPMTAERAHGAGLVNVLCEPGGAVAGALALARRIAVNSPAAVAATLSAMSKARAEAEERAWAFTAMADEEAHRSADRAEGIAAFFEKRAPRWAVGPAGTGPRPDET</sequence>
<organism evidence="5 6">
    <name type="scientific">Phytohabitans maris</name>
    <dbReference type="NCBI Taxonomy" id="3071409"/>
    <lineage>
        <taxon>Bacteria</taxon>
        <taxon>Bacillati</taxon>
        <taxon>Actinomycetota</taxon>
        <taxon>Actinomycetes</taxon>
        <taxon>Micromonosporales</taxon>
        <taxon>Micromonosporaceae</taxon>
    </lineage>
</organism>
<proteinExistence type="inferred from homology"/>
<name>A0ABU0ZPV9_9ACTN</name>
<dbReference type="InterPro" id="IPR001753">
    <property type="entry name" value="Enoyl-CoA_hydra/iso"/>
</dbReference>
<keyword evidence="6" id="KW-1185">Reference proteome</keyword>